<comment type="similarity">
    <text evidence="1">Belongs to the cutinase family.</text>
</comment>
<keyword evidence="4" id="KW-1015">Disulfide bond</keyword>
<evidence type="ECO:0000256" key="2">
    <source>
        <dbReference type="ARBA" id="ARBA00022487"/>
    </source>
</evidence>
<keyword evidence="2" id="KW-0719">Serine esterase</keyword>
<dbReference type="SMART" id="SM01110">
    <property type="entry name" value="Cutinase"/>
    <property type="match status" value="1"/>
</dbReference>
<dbReference type="Proteomes" id="UP000621454">
    <property type="component" value="Unassembled WGS sequence"/>
</dbReference>
<dbReference type="Gene3D" id="3.40.50.1820">
    <property type="entry name" value="alpha/beta hydrolase"/>
    <property type="match status" value="1"/>
</dbReference>
<evidence type="ECO:0008006" key="7">
    <source>
        <dbReference type="Google" id="ProtNLM"/>
    </source>
</evidence>
<reference evidence="5" key="2">
    <citation type="submission" date="2020-09" db="EMBL/GenBank/DDBJ databases">
        <authorList>
            <person name="Sun Q."/>
            <person name="Zhou Y."/>
        </authorList>
    </citation>
    <scope>NUCLEOTIDE SEQUENCE</scope>
    <source>
        <strain evidence="5">CGMCC 1.12827</strain>
    </source>
</reference>
<dbReference type="SUPFAM" id="SSF53474">
    <property type="entry name" value="alpha/beta-Hydrolases"/>
    <property type="match status" value="1"/>
</dbReference>
<dbReference type="InterPro" id="IPR029058">
    <property type="entry name" value="AB_hydrolase_fold"/>
</dbReference>
<proteinExistence type="inferred from homology"/>
<dbReference type="PANTHER" id="PTHR33630">
    <property type="entry name" value="CUTINASE RV1984C-RELATED-RELATED"/>
    <property type="match status" value="1"/>
</dbReference>
<comment type="caution">
    <text evidence="5">The sequence shown here is derived from an EMBL/GenBank/DDBJ whole genome shotgun (WGS) entry which is preliminary data.</text>
</comment>
<dbReference type="EMBL" id="BMGC01000013">
    <property type="protein sequence ID" value="GGB33179.1"/>
    <property type="molecule type" value="Genomic_DNA"/>
</dbReference>
<name>A0A916T7A2_9ACTN</name>
<evidence type="ECO:0000256" key="3">
    <source>
        <dbReference type="ARBA" id="ARBA00022801"/>
    </source>
</evidence>
<dbReference type="AlphaFoldDB" id="A0A916T7A2"/>
<evidence type="ECO:0000256" key="4">
    <source>
        <dbReference type="ARBA" id="ARBA00023157"/>
    </source>
</evidence>
<keyword evidence="6" id="KW-1185">Reference proteome</keyword>
<dbReference type="RefSeq" id="WP_188586602.1">
    <property type="nucleotide sequence ID" value="NZ_BMGC01000013.1"/>
</dbReference>
<evidence type="ECO:0000256" key="1">
    <source>
        <dbReference type="ARBA" id="ARBA00007534"/>
    </source>
</evidence>
<organism evidence="5 6">
    <name type="scientific">Gordonia jinhuaensis</name>
    <dbReference type="NCBI Taxonomy" id="1517702"/>
    <lineage>
        <taxon>Bacteria</taxon>
        <taxon>Bacillati</taxon>
        <taxon>Actinomycetota</taxon>
        <taxon>Actinomycetes</taxon>
        <taxon>Mycobacteriales</taxon>
        <taxon>Gordoniaceae</taxon>
        <taxon>Gordonia</taxon>
    </lineage>
</organism>
<keyword evidence="3" id="KW-0378">Hydrolase</keyword>
<protein>
    <recommendedName>
        <fullName evidence="7">Cutinase</fullName>
    </recommendedName>
</protein>
<sequence length="254" mass="26543">MSALTVEMGVGAQMMWGVRKSLLVAGVVGMFTTVVAGGAPASASPVPKAPGCGPVHYFFVGGTSDPIGSEYRHFWPHDAGRTTVIEYPALLMQASWDVGAQLLRSSVAGYQVTCPTTALELRGYSQGAGIAGDVAEEMGLAATLIADPRRPTDKETGRGGVIGVSDPSVLPQVSGGMPWRPNRTPDPLVTEICLTGDGICDSMGVHRGDPADSLETTFGWATKHTAYSARDVASAHADEDNLVTTAETHFVFAH</sequence>
<evidence type="ECO:0000313" key="6">
    <source>
        <dbReference type="Proteomes" id="UP000621454"/>
    </source>
</evidence>
<reference evidence="5" key="1">
    <citation type="journal article" date="2014" name="Int. J. Syst. Evol. Microbiol.">
        <title>Complete genome sequence of Corynebacterium casei LMG S-19264T (=DSM 44701T), isolated from a smear-ripened cheese.</title>
        <authorList>
            <consortium name="US DOE Joint Genome Institute (JGI-PGF)"/>
            <person name="Walter F."/>
            <person name="Albersmeier A."/>
            <person name="Kalinowski J."/>
            <person name="Ruckert C."/>
        </authorList>
    </citation>
    <scope>NUCLEOTIDE SEQUENCE</scope>
    <source>
        <strain evidence="5">CGMCC 1.12827</strain>
    </source>
</reference>
<dbReference type="Pfam" id="PF01083">
    <property type="entry name" value="Cutinase"/>
    <property type="match status" value="1"/>
</dbReference>
<dbReference type="GO" id="GO:0052689">
    <property type="term" value="F:carboxylic ester hydrolase activity"/>
    <property type="evidence" value="ECO:0007669"/>
    <property type="project" value="UniProtKB-KW"/>
</dbReference>
<evidence type="ECO:0000313" key="5">
    <source>
        <dbReference type="EMBL" id="GGB33179.1"/>
    </source>
</evidence>
<accession>A0A916T7A2</accession>
<gene>
    <name evidence="5" type="ORF">GCM10011489_21650</name>
</gene>
<dbReference type="InterPro" id="IPR000675">
    <property type="entry name" value="Cutinase/axe"/>
</dbReference>
<dbReference type="PANTHER" id="PTHR33630:SF9">
    <property type="entry name" value="CUTINASE 4"/>
    <property type="match status" value="1"/>
</dbReference>